<dbReference type="Proteomes" id="UP001219355">
    <property type="component" value="Chromosome 1"/>
</dbReference>
<evidence type="ECO:0000313" key="4">
    <source>
        <dbReference type="EMBL" id="WEW56302.1"/>
    </source>
</evidence>
<dbReference type="InterPro" id="IPR016024">
    <property type="entry name" value="ARM-type_fold"/>
</dbReference>
<feature type="compositionally biased region" description="Polar residues" evidence="2">
    <location>
        <begin position="323"/>
        <end position="348"/>
    </location>
</feature>
<evidence type="ECO:0000313" key="5">
    <source>
        <dbReference type="Proteomes" id="UP001219355"/>
    </source>
</evidence>
<dbReference type="PANTHER" id="PTHR22100">
    <property type="entry name" value="WINGS APART-LIKE PROTEIN HOMOLOG"/>
    <property type="match status" value="1"/>
</dbReference>
<accession>A0AAF0DF39</accession>
<feature type="region of interest" description="Disordered" evidence="2">
    <location>
        <begin position="323"/>
        <end position="366"/>
    </location>
</feature>
<name>A0AAF0DF39_9EURO</name>
<organism evidence="4 5">
    <name type="scientific">Emydomyces testavorans</name>
    <dbReference type="NCBI Taxonomy" id="2070801"/>
    <lineage>
        <taxon>Eukaryota</taxon>
        <taxon>Fungi</taxon>
        <taxon>Dikarya</taxon>
        <taxon>Ascomycota</taxon>
        <taxon>Pezizomycotina</taxon>
        <taxon>Eurotiomycetes</taxon>
        <taxon>Eurotiomycetidae</taxon>
        <taxon>Onygenales</taxon>
        <taxon>Nannizziopsiaceae</taxon>
        <taxon>Emydomyces</taxon>
    </lineage>
</organism>
<dbReference type="PANTHER" id="PTHR22100:SF13">
    <property type="entry name" value="WINGS APART-LIKE PROTEIN HOMOLOG"/>
    <property type="match status" value="1"/>
</dbReference>
<feature type="compositionally biased region" description="Polar residues" evidence="2">
    <location>
        <begin position="387"/>
        <end position="399"/>
    </location>
</feature>
<sequence length="898" mass="99409">MENFSSSRKLKTYGRVSRNIGYSPLQQTAPERADRTVSPGKKDTKIAGKSRAYGDPDVQSSSAMGKLDAAEGHKSVRRPQAAEFDGSIYDILSSDDELQIMKQNKRKRRKLETSKVPWKSREADSGVSKWSGGPQRAQVGKALERQKSPVKKTVQPCANKASQVEVVIRTPPSVKAKRITNLHHDHGLQIARTSLPSRVSRKQSLSARSSTKLFQYDASSLLSRPNPTASTPTKQTSRPCPSRTPSQKLKEMTQHLSTESYFSRPRKRPLESETEPSMIFSAETPGTASRMRLIDALNTREPASADDSSDSDVTLRSDGLYLSRTNSQNSSNAPAMIDSQSTNTFLSTSSRPQRPPISSQLQQNSLRVTYARQRSFRTESDMDVNLTGLNDTKSTSAPQNDPLLLDVGTSLLPPKSVPNLKDLEGDNDTGPGTVRSIYELRRAGSNARYQAIIESIFEDLEDTTASVSRKRSGFVQLCSKLIDPEFARRFVSNSIEKRLSVCTTNEPDVICKYIAVCIYTLLLTLAPTFPVASQTCFIQILEAAPSLIPEERDIMELSKLRSVSMSKAGQFSLQDLSAQLRESKIWSASPPRKLSPRNMALRALELAVRRVREAGDQTTTISSSVLTQVVELLLQHSLESAKGDLFVLEITFSILESYTVGLPSLDDEQENVLKRLSRLGILLAELVERSDARSGQIQILQIRLILNITNNNPSLCEDFATPDLVGTLARFVSSNFETVADDLASDKRESLLDTVILALGTLINLTEWSSTSRRLFLQMRHGSAVLVDSLVGLFVGGLETISEADSVVQTHSNVAFGYLSVLLSTLCLDDDVRSHVRGQLRGNNLGRLLVIMDEFLHYYRKVEEELKDSALEEDAMSGFTSRLQSIVDRIREAEGLRK</sequence>
<evidence type="ECO:0000256" key="1">
    <source>
        <dbReference type="ARBA" id="ARBA00006854"/>
    </source>
</evidence>
<dbReference type="AlphaFoldDB" id="A0AAF0DF39"/>
<feature type="compositionally biased region" description="Polar residues" evidence="2">
    <location>
        <begin position="216"/>
        <end position="247"/>
    </location>
</feature>
<comment type="similarity">
    <text evidence="1">Belongs to the WAPL family.</text>
</comment>
<gene>
    <name evidence="4" type="ORF">PRK78_001745</name>
</gene>
<proteinExistence type="inferred from homology"/>
<dbReference type="InterPro" id="IPR022771">
    <property type="entry name" value="WAPL_C"/>
</dbReference>
<feature type="region of interest" description="Disordered" evidence="2">
    <location>
        <begin position="216"/>
        <end position="286"/>
    </location>
</feature>
<feature type="region of interest" description="Disordered" evidence="2">
    <location>
        <begin position="379"/>
        <end position="401"/>
    </location>
</feature>
<dbReference type="InterPro" id="IPR011989">
    <property type="entry name" value="ARM-like"/>
</dbReference>
<feature type="compositionally biased region" description="Low complexity" evidence="2">
    <location>
        <begin position="349"/>
        <end position="363"/>
    </location>
</feature>
<dbReference type="InterPro" id="IPR039874">
    <property type="entry name" value="WAPL"/>
</dbReference>
<dbReference type="SUPFAM" id="SSF48371">
    <property type="entry name" value="ARM repeat"/>
    <property type="match status" value="1"/>
</dbReference>
<dbReference type="Pfam" id="PF07814">
    <property type="entry name" value="WAPL"/>
    <property type="match status" value="1"/>
</dbReference>
<keyword evidence="5" id="KW-1185">Reference proteome</keyword>
<feature type="compositionally biased region" description="Basic and acidic residues" evidence="2">
    <location>
        <begin position="31"/>
        <end position="46"/>
    </location>
</feature>
<feature type="region of interest" description="Disordered" evidence="2">
    <location>
        <begin position="1"/>
        <end position="82"/>
    </location>
</feature>
<protein>
    <recommendedName>
        <fullName evidence="3">Wings apart-like protein C-terminal domain-containing protein</fullName>
    </recommendedName>
</protein>
<evidence type="ECO:0000259" key="3">
    <source>
        <dbReference type="Pfam" id="PF07814"/>
    </source>
</evidence>
<reference evidence="4" key="1">
    <citation type="submission" date="2023-03" db="EMBL/GenBank/DDBJ databases">
        <title>Emydomyces testavorans Genome Sequence.</title>
        <authorList>
            <person name="Hoyer L."/>
        </authorList>
    </citation>
    <scope>NUCLEOTIDE SEQUENCE</scope>
    <source>
        <strain evidence="4">16-2883</strain>
    </source>
</reference>
<dbReference type="Gene3D" id="1.25.10.10">
    <property type="entry name" value="Leucine-rich Repeat Variant"/>
    <property type="match status" value="1"/>
</dbReference>
<dbReference type="EMBL" id="CP120627">
    <property type="protein sequence ID" value="WEW56302.1"/>
    <property type="molecule type" value="Genomic_DNA"/>
</dbReference>
<feature type="region of interest" description="Disordered" evidence="2">
    <location>
        <begin position="103"/>
        <end position="158"/>
    </location>
</feature>
<evidence type="ECO:0000256" key="2">
    <source>
        <dbReference type="SAM" id="MobiDB-lite"/>
    </source>
</evidence>
<feature type="domain" description="Wings apart-like protein C-terminal" evidence="3">
    <location>
        <begin position="434"/>
        <end position="771"/>
    </location>
</feature>